<dbReference type="AlphaFoldDB" id="A0A382IHG8"/>
<dbReference type="Gene3D" id="3.40.50.720">
    <property type="entry name" value="NAD(P)-binding Rossmann-like Domain"/>
    <property type="match status" value="1"/>
</dbReference>
<protein>
    <submittedName>
        <fullName evidence="1">Uncharacterized protein</fullName>
    </submittedName>
</protein>
<feature type="non-terminal residue" evidence="1">
    <location>
        <position position="77"/>
    </location>
</feature>
<sequence>MDKKELLRSILTKNIKLIDYENIRAANGSRYLGFGRFAGIVGCYNTLNLFLLQNNFQSLTRAYKINDYERIIKNISE</sequence>
<accession>A0A382IHG8</accession>
<proteinExistence type="predicted"/>
<organism evidence="1">
    <name type="scientific">marine metagenome</name>
    <dbReference type="NCBI Taxonomy" id="408172"/>
    <lineage>
        <taxon>unclassified sequences</taxon>
        <taxon>metagenomes</taxon>
        <taxon>ecological metagenomes</taxon>
    </lineage>
</organism>
<gene>
    <name evidence="1" type="ORF">METZ01_LOCUS251872</name>
</gene>
<evidence type="ECO:0000313" key="1">
    <source>
        <dbReference type="EMBL" id="SVB99018.1"/>
    </source>
</evidence>
<name>A0A382IHG8_9ZZZZ</name>
<dbReference type="EMBL" id="UINC01067395">
    <property type="protein sequence ID" value="SVB99018.1"/>
    <property type="molecule type" value="Genomic_DNA"/>
</dbReference>
<reference evidence="1" key="1">
    <citation type="submission" date="2018-05" db="EMBL/GenBank/DDBJ databases">
        <authorList>
            <person name="Lanie J.A."/>
            <person name="Ng W.-L."/>
            <person name="Kazmierczak K.M."/>
            <person name="Andrzejewski T.M."/>
            <person name="Davidsen T.M."/>
            <person name="Wayne K.J."/>
            <person name="Tettelin H."/>
            <person name="Glass J.I."/>
            <person name="Rusch D."/>
            <person name="Podicherti R."/>
            <person name="Tsui H.-C.T."/>
            <person name="Winkler M.E."/>
        </authorList>
    </citation>
    <scope>NUCLEOTIDE SEQUENCE</scope>
</reference>